<keyword evidence="4" id="KW-1185">Reference proteome</keyword>
<name>A0A238JGX0_9RHOB</name>
<dbReference type="InterPro" id="IPR052173">
    <property type="entry name" value="Beta-lactam_resp_regulator"/>
</dbReference>
<feature type="transmembrane region" description="Helical" evidence="1">
    <location>
        <begin position="6"/>
        <end position="27"/>
    </location>
</feature>
<feature type="transmembrane region" description="Helical" evidence="1">
    <location>
        <begin position="47"/>
        <end position="69"/>
    </location>
</feature>
<dbReference type="AlphaFoldDB" id="A0A238JGX0"/>
<dbReference type="PANTHER" id="PTHR34978:SF3">
    <property type="entry name" value="SLR0241 PROTEIN"/>
    <property type="match status" value="1"/>
</dbReference>
<dbReference type="Pfam" id="PF05569">
    <property type="entry name" value="Peptidase_M56"/>
    <property type="match status" value="1"/>
</dbReference>
<evidence type="ECO:0000256" key="1">
    <source>
        <dbReference type="SAM" id="Phobius"/>
    </source>
</evidence>
<reference evidence="4" key="1">
    <citation type="submission" date="2017-05" db="EMBL/GenBank/DDBJ databases">
        <authorList>
            <person name="Rodrigo-Torres L."/>
            <person name="Arahal R. D."/>
            <person name="Lucena T."/>
        </authorList>
    </citation>
    <scope>NUCLEOTIDE SEQUENCE [LARGE SCALE GENOMIC DNA]</scope>
    <source>
        <strain evidence="4">CECT 8649</strain>
    </source>
</reference>
<dbReference type="RefSeq" id="WP_099247479.1">
    <property type="nucleotide sequence ID" value="NZ_FXXP01000002.1"/>
</dbReference>
<feature type="transmembrane region" description="Helical" evidence="1">
    <location>
        <begin position="119"/>
        <end position="140"/>
    </location>
</feature>
<organism evidence="3 4">
    <name type="scientific">Pelagimonas phthalicica</name>
    <dbReference type="NCBI Taxonomy" id="1037362"/>
    <lineage>
        <taxon>Bacteria</taxon>
        <taxon>Pseudomonadati</taxon>
        <taxon>Pseudomonadota</taxon>
        <taxon>Alphaproteobacteria</taxon>
        <taxon>Rhodobacterales</taxon>
        <taxon>Roseobacteraceae</taxon>
        <taxon>Pelagimonas</taxon>
    </lineage>
</organism>
<dbReference type="OrthoDB" id="7743548at2"/>
<protein>
    <submittedName>
        <fullName evidence="3">BlaR1 peptidase M56</fullName>
    </submittedName>
</protein>
<dbReference type="InterPro" id="IPR008756">
    <property type="entry name" value="Peptidase_M56"/>
</dbReference>
<feature type="domain" description="Peptidase M56" evidence="2">
    <location>
        <begin position="115"/>
        <end position="270"/>
    </location>
</feature>
<accession>A0A238JGX0</accession>
<evidence type="ECO:0000259" key="2">
    <source>
        <dbReference type="Pfam" id="PF05569"/>
    </source>
</evidence>
<feature type="transmembrane region" description="Helical" evidence="1">
    <location>
        <begin position="317"/>
        <end position="335"/>
    </location>
</feature>
<sequence length="378" mass="42379">MNADAVLNVYIDLNLLLVAGIGVWLALRWVLSKSKLGLEFIRQQKVLTWMVAGLLLAPLLADWLSGSLITGAPNLSDMLVAQYLNGNVGMSAQDFQGWLSAREGFERDMLLGQSGLAQVIWAGLALGALVSVLFTLRAALALRGIVKRSYLLRKIGQVELRVSDTTRVAFSTRGLRKRYVVLPAAMLEAGEDLHMVVAHELQHFRHGDVEVEFLFEALRPLLFWNPAFFLWRQEIRAMREYACDQALVRRHGFDARAYCECLIRACERAMAAQRGVQLSTPTVGLVDLRAKRRGATLRRRIEAATVARNSREARMGWMMLSLSLVSLTFATALLIQRPADWSHDRIMLSTIVNLERMKARNATAESTTMPEGFVFSTY</sequence>
<keyword evidence="1" id="KW-0472">Membrane</keyword>
<keyword evidence="1" id="KW-0812">Transmembrane</keyword>
<gene>
    <name evidence="3" type="ORF">TRP8649_03588</name>
</gene>
<dbReference type="EMBL" id="FXXP01000002">
    <property type="protein sequence ID" value="SMX29454.1"/>
    <property type="molecule type" value="Genomic_DNA"/>
</dbReference>
<dbReference type="PANTHER" id="PTHR34978">
    <property type="entry name" value="POSSIBLE SENSOR-TRANSDUCER PROTEIN BLAR"/>
    <property type="match status" value="1"/>
</dbReference>
<evidence type="ECO:0000313" key="4">
    <source>
        <dbReference type="Proteomes" id="UP000225972"/>
    </source>
</evidence>
<dbReference type="Proteomes" id="UP000225972">
    <property type="component" value="Unassembled WGS sequence"/>
</dbReference>
<keyword evidence="1" id="KW-1133">Transmembrane helix</keyword>
<proteinExistence type="predicted"/>
<dbReference type="CDD" id="cd07341">
    <property type="entry name" value="M56_BlaR1_MecR1_like"/>
    <property type="match status" value="1"/>
</dbReference>
<evidence type="ECO:0000313" key="3">
    <source>
        <dbReference type="EMBL" id="SMX29454.1"/>
    </source>
</evidence>